<evidence type="ECO:0000256" key="1">
    <source>
        <dbReference type="SAM" id="MobiDB-lite"/>
    </source>
</evidence>
<name>A0AAD6UPH0_9AGAR</name>
<gene>
    <name evidence="2" type="ORF">GGX14DRAFT_596717</name>
</gene>
<reference evidence="2" key="1">
    <citation type="submission" date="2023-03" db="EMBL/GenBank/DDBJ databases">
        <title>Massive genome expansion in bonnet fungi (Mycena s.s.) driven by repeated elements and novel gene families across ecological guilds.</title>
        <authorList>
            <consortium name="Lawrence Berkeley National Laboratory"/>
            <person name="Harder C.B."/>
            <person name="Miyauchi S."/>
            <person name="Viragh M."/>
            <person name="Kuo A."/>
            <person name="Thoen E."/>
            <person name="Andreopoulos B."/>
            <person name="Lu D."/>
            <person name="Skrede I."/>
            <person name="Drula E."/>
            <person name="Henrissat B."/>
            <person name="Morin E."/>
            <person name="Kohler A."/>
            <person name="Barry K."/>
            <person name="LaButti K."/>
            <person name="Morin E."/>
            <person name="Salamov A."/>
            <person name="Lipzen A."/>
            <person name="Mereny Z."/>
            <person name="Hegedus B."/>
            <person name="Baldrian P."/>
            <person name="Stursova M."/>
            <person name="Weitz H."/>
            <person name="Taylor A."/>
            <person name="Grigoriev I.V."/>
            <person name="Nagy L.G."/>
            <person name="Martin F."/>
            <person name="Kauserud H."/>
        </authorList>
    </citation>
    <scope>NUCLEOTIDE SEQUENCE</scope>
    <source>
        <strain evidence="2">9144</strain>
    </source>
</reference>
<dbReference type="AlphaFoldDB" id="A0AAD6UPH0"/>
<dbReference type="EMBL" id="JARJCW010000126">
    <property type="protein sequence ID" value="KAJ7191969.1"/>
    <property type="molecule type" value="Genomic_DNA"/>
</dbReference>
<evidence type="ECO:0000313" key="3">
    <source>
        <dbReference type="Proteomes" id="UP001219525"/>
    </source>
</evidence>
<keyword evidence="3" id="KW-1185">Reference proteome</keyword>
<feature type="compositionally biased region" description="Polar residues" evidence="1">
    <location>
        <begin position="271"/>
        <end position="282"/>
    </location>
</feature>
<protein>
    <submittedName>
        <fullName evidence="2">Uncharacterized protein</fullName>
    </submittedName>
</protein>
<evidence type="ECO:0000313" key="2">
    <source>
        <dbReference type="EMBL" id="KAJ7191969.1"/>
    </source>
</evidence>
<feature type="region of interest" description="Disordered" evidence="1">
    <location>
        <begin position="271"/>
        <end position="302"/>
    </location>
</feature>
<accession>A0AAD6UPH0</accession>
<organism evidence="2 3">
    <name type="scientific">Mycena pura</name>
    <dbReference type="NCBI Taxonomy" id="153505"/>
    <lineage>
        <taxon>Eukaryota</taxon>
        <taxon>Fungi</taxon>
        <taxon>Dikarya</taxon>
        <taxon>Basidiomycota</taxon>
        <taxon>Agaricomycotina</taxon>
        <taxon>Agaricomycetes</taxon>
        <taxon>Agaricomycetidae</taxon>
        <taxon>Agaricales</taxon>
        <taxon>Marasmiineae</taxon>
        <taxon>Mycenaceae</taxon>
        <taxon>Mycena</taxon>
    </lineage>
</organism>
<comment type="caution">
    <text evidence="2">The sequence shown here is derived from an EMBL/GenBank/DDBJ whole genome shotgun (WGS) entry which is preliminary data.</text>
</comment>
<dbReference type="Proteomes" id="UP001219525">
    <property type="component" value="Unassembled WGS sequence"/>
</dbReference>
<sequence length="320" mass="35096">MGRAAFQLNTCLGTVGRPNFVGAQSDSFRRDGRVVIEQNGDFGKSCVSLIGIEPSNCMCSVHNSGDTCIAVDGWFDLVSSSSIRQGSIFRRFKRSAAARLRCSRSPRPRGKARGKVPRRLSRSVSCRLRRSTTMATLRNIDALLARSDITAAPSLLSSQYRCIPRSSRRCLRRGNMSSARSPSRPASLLIEYNEKYRKNLVWRVAENFEADTGLRPAHGAIAAGRIGKVKIIQGGSHEAGRIPPEASVLLDPRGCHKVPNVAITRSVSNLGEGTARQQSSVPRKTLPCAGPTTREPREGTARMNVEEGKKLDCDLRMEFR</sequence>
<proteinExistence type="predicted"/>